<reference evidence="1 2" key="1">
    <citation type="journal article" date="2021" name="Front. Microbiol.">
        <title>Comprehensive Comparative Genomics and Phenotyping of Methylobacterium Species.</title>
        <authorList>
            <person name="Alessa O."/>
            <person name="Ogura Y."/>
            <person name="Fujitani Y."/>
            <person name="Takami H."/>
            <person name="Hayashi T."/>
            <person name="Sahin N."/>
            <person name="Tani A."/>
        </authorList>
    </citation>
    <scope>NUCLEOTIDE SEQUENCE [LARGE SCALE GENOMIC DNA]</scope>
    <source>
        <strain evidence="1 2">DSM 23679</strain>
    </source>
</reference>
<organism evidence="1 2">
    <name type="scientific">Methylobacterium cerastii</name>
    <dbReference type="NCBI Taxonomy" id="932741"/>
    <lineage>
        <taxon>Bacteria</taxon>
        <taxon>Pseudomonadati</taxon>
        <taxon>Pseudomonadota</taxon>
        <taxon>Alphaproteobacteria</taxon>
        <taxon>Hyphomicrobiales</taxon>
        <taxon>Methylobacteriaceae</taxon>
        <taxon>Methylobacterium</taxon>
    </lineage>
</organism>
<evidence type="ECO:0000313" key="1">
    <source>
        <dbReference type="EMBL" id="GJD42946.1"/>
    </source>
</evidence>
<comment type="caution">
    <text evidence="1">The sequence shown here is derived from an EMBL/GenBank/DDBJ whole genome shotgun (WGS) entry which is preliminary data.</text>
</comment>
<accession>A0ABQ4QCL3</accession>
<protein>
    <submittedName>
        <fullName evidence="1">Uncharacterized protein</fullName>
    </submittedName>
</protein>
<dbReference type="EMBL" id="BPQG01000007">
    <property type="protein sequence ID" value="GJD42946.1"/>
    <property type="molecule type" value="Genomic_DNA"/>
</dbReference>
<dbReference type="Proteomes" id="UP001055117">
    <property type="component" value="Unassembled WGS sequence"/>
</dbReference>
<dbReference type="RefSeq" id="WP_147828328.1">
    <property type="nucleotide sequence ID" value="NZ_BPQG01000007.1"/>
</dbReference>
<keyword evidence="2" id="KW-1185">Reference proteome</keyword>
<gene>
    <name evidence="1" type="ORF">AFCDBAGC_0788</name>
</gene>
<name>A0ABQ4QCL3_9HYPH</name>
<sequence length="95" mass="9814">MAINQEAVERLAEASALRVLVQTVAVLVFEQSGLPPDRVRALGKSLSAEMSDIEIPGAGVPDLDAIRQANARAVVAAFESVAEAMRDGDAATPGA</sequence>
<evidence type="ECO:0000313" key="2">
    <source>
        <dbReference type="Proteomes" id="UP001055117"/>
    </source>
</evidence>
<proteinExistence type="predicted"/>